<dbReference type="EMBL" id="JAECZO010000033">
    <property type="protein sequence ID" value="KAK7194237.1"/>
    <property type="molecule type" value="Genomic_DNA"/>
</dbReference>
<dbReference type="InterPro" id="IPR013083">
    <property type="entry name" value="Znf_RING/FYVE/PHD"/>
</dbReference>
<feature type="compositionally biased region" description="Basic and acidic residues" evidence="2">
    <location>
        <begin position="551"/>
        <end position="575"/>
    </location>
</feature>
<comment type="caution">
    <text evidence="4">The sequence shown here is derived from an EMBL/GenBank/DDBJ whole genome shotgun (WGS) entry which is preliminary data.</text>
</comment>
<feature type="compositionally biased region" description="Low complexity" evidence="2">
    <location>
        <begin position="582"/>
        <end position="607"/>
    </location>
</feature>
<dbReference type="AlphaFoldDB" id="A0AAW0EJI7"/>
<gene>
    <name evidence="4" type="ORF">NESM_000338400</name>
</gene>
<dbReference type="GO" id="GO:0061630">
    <property type="term" value="F:ubiquitin protein ligase activity"/>
    <property type="evidence" value="ECO:0007669"/>
    <property type="project" value="InterPro"/>
</dbReference>
<evidence type="ECO:0000256" key="1">
    <source>
        <dbReference type="PROSITE-ProRule" id="PRU00175"/>
    </source>
</evidence>
<feature type="compositionally biased region" description="Low complexity" evidence="2">
    <location>
        <begin position="427"/>
        <end position="438"/>
    </location>
</feature>
<dbReference type="SUPFAM" id="SSF57850">
    <property type="entry name" value="RING/U-box"/>
    <property type="match status" value="1"/>
</dbReference>
<feature type="region of interest" description="Disordered" evidence="2">
    <location>
        <begin position="626"/>
        <end position="734"/>
    </location>
</feature>
<sequence length="734" mass="79651">MRGADYRCNGQGGGGGRCGNSAASAARGPSTEVAPVECLICADQCRAICVFPCGHYTCYSCGLRIHTLNKGSCPVCRKEATEMPIITQRVSCEEEQYSEEEMAEMRRCVTTDRRLRCVIDSGPLAVEMAKLYEHTCPLTGCWCQGFQDPFVEMSALKDHLQVDHALAYCDVCLNHRPAFLCEQVVYSAAALQQHLEGQCPYDKASFTGHPMCRFCKRANRFYDGEALLKHMRDHHYTCDVCNRGQFTFTFYATREKLNEHFLKCHKICDHPDCASLDLMMRVFGNEIDLMLHKQRVHGVKARVSFSPATFGEASSSSGGTGPAGAAPATASNTNAIQITFDHVFRVETADLMSSKAGRRRGGRGGDNAAGAVHAPEEIGIPPHYQRPNSLFSLTRVVASDGGAASPSARAAAASAAHGDHGRGGGSSSSFSAPSHPSAFGVAEDASRYHATNRLPTDKKALEQQLNELLSRHLRSPVAYANFRRYTRDFIDSAMLTSEYYNLLTCECFSDRVGFQEVFPYIISTMPVAEKKMALQEFHKMRMAPEMQRVARAREEDARKEAEEQSAAERAEELRRRNTGRVASTSENSGQQSSSSGGAPHGAPSPFGNKKGRKQNAWMTVDARSKLGGSSADTTQQHRDPVTGATTSTSAAAAMRQQANRGSSQTWGSALAATSGPPYANSTAATSSSSPAGAGYSGRGLVINEETFPSLPSNDVRRAPIGTSQKSKTNAWFKR</sequence>
<keyword evidence="1" id="KW-0479">Metal-binding</keyword>
<dbReference type="GO" id="GO:0016567">
    <property type="term" value="P:protein ubiquitination"/>
    <property type="evidence" value="ECO:0007669"/>
    <property type="project" value="TreeGrafter"/>
</dbReference>
<dbReference type="Proteomes" id="UP001430356">
    <property type="component" value="Unassembled WGS sequence"/>
</dbReference>
<evidence type="ECO:0000259" key="3">
    <source>
        <dbReference type="PROSITE" id="PS50089"/>
    </source>
</evidence>
<feature type="region of interest" description="Disordered" evidence="2">
    <location>
        <begin position="548"/>
        <end position="614"/>
    </location>
</feature>
<keyword evidence="1" id="KW-0863">Zinc-finger</keyword>
<dbReference type="PANTHER" id="PTHR22938:SF0">
    <property type="entry name" value="E3 UBIQUITIN-PROTEIN LIGASE ZNF598"/>
    <property type="match status" value="1"/>
</dbReference>
<keyword evidence="5" id="KW-1185">Reference proteome</keyword>
<feature type="region of interest" description="Disordered" evidence="2">
    <location>
        <begin position="355"/>
        <end position="381"/>
    </location>
</feature>
<dbReference type="PROSITE" id="PS50089">
    <property type="entry name" value="ZF_RING_2"/>
    <property type="match status" value="1"/>
</dbReference>
<feature type="region of interest" description="Disordered" evidence="2">
    <location>
        <begin position="408"/>
        <end position="438"/>
    </location>
</feature>
<dbReference type="PANTHER" id="PTHR22938">
    <property type="entry name" value="ZINC FINGER PROTEIN 598"/>
    <property type="match status" value="1"/>
</dbReference>
<feature type="compositionally biased region" description="Polar residues" evidence="2">
    <location>
        <begin position="656"/>
        <end position="667"/>
    </location>
</feature>
<dbReference type="InterPro" id="IPR001841">
    <property type="entry name" value="Znf_RING"/>
</dbReference>
<evidence type="ECO:0000256" key="2">
    <source>
        <dbReference type="SAM" id="MobiDB-lite"/>
    </source>
</evidence>
<feature type="compositionally biased region" description="Polar residues" evidence="2">
    <location>
        <begin position="721"/>
        <end position="734"/>
    </location>
</feature>
<keyword evidence="1" id="KW-0862">Zinc</keyword>
<feature type="compositionally biased region" description="Low complexity" evidence="2">
    <location>
        <begin position="644"/>
        <end position="653"/>
    </location>
</feature>
<protein>
    <submittedName>
        <fullName evidence="4">Zinc finger, C3HC4 type (RING finger) containing protein</fullName>
    </submittedName>
</protein>
<evidence type="ECO:0000313" key="5">
    <source>
        <dbReference type="Proteomes" id="UP001430356"/>
    </source>
</evidence>
<feature type="compositionally biased region" description="Low complexity" evidence="2">
    <location>
        <begin position="676"/>
        <end position="693"/>
    </location>
</feature>
<dbReference type="InterPro" id="IPR013087">
    <property type="entry name" value="Znf_C2H2_type"/>
</dbReference>
<feature type="domain" description="RING-type" evidence="3">
    <location>
        <begin position="38"/>
        <end position="77"/>
    </location>
</feature>
<dbReference type="Pfam" id="PF13920">
    <property type="entry name" value="zf-C3HC4_3"/>
    <property type="match status" value="1"/>
</dbReference>
<name>A0AAW0EJI7_9TRYP</name>
<dbReference type="Gene3D" id="3.30.40.10">
    <property type="entry name" value="Zinc/RING finger domain, C3HC4 (zinc finger)"/>
    <property type="match status" value="1"/>
</dbReference>
<dbReference type="SMART" id="SM00355">
    <property type="entry name" value="ZnF_C2H2"/>
    <property type="match status" value="4"/>
</dbReference>
<accession>A0AAW0EJI7</accession>
<reference evidence="4 5" key="1">
    <citation type="journal article" date="2021" name="MBio">
        <title>A New Model Trypanosomatid, Novymonas esmeraldas: Genomic Perception of Its 'Candidatus Pandoraea novymonadis' Endosymbiont.</title>
        <authorList>
            <person name="Zakharova A."/>
            <person name="Saura A."/>
            <person name="Butenko A."/>
            <person name="Podesvova L."/>
            <person name="Warmusova S."/>
            <person name="Kostygov A.Y."/>
            <person name="Nenarokova A."/>
            <person name="Lukes J."/>
            <person name="Opperdoes F.R."/>
            <person name="Yurchenko V."/>
        </authorList>
    </citation>
    <scope>NUCLEOTIDE SEQUENCE [LARGE SCALE GENOMIC DNA]</scope>
    <source>
        <strain evidence="4 5">E262AT.01</strain>
    </source>
</reference>
<dbReference type="GO" id="GO:0043022">
    <property type="term" value="F:ribosome binding"/>
    <property type="evidence" value="ECO:0007669"/>
    <property type="project" value="TreeGrafter"/>
</dbReference>
<dbReference type="InterPro" id="IPR044288">
    <property type="entry name" value="ZNF598/HEL2"/>
</dbReference>
<organism evidence="4 5">
    <name type="scientific">Novymonas esmeraldas</name>
    <dbReference type="NCBI Taxonomy" id="1808958"/>
    <lineage>
        <taxon>Eukaryota</taxon>
        <taxon>Discoba</taxon>
        <taxon>Euglenozoa</taxon>
        <taxon>Kinetoplastea</taxon>
        <taxon>Metakinetoplastina</taxon>
        <taxon>Trypanosomatida</taxon>
        <taxon>Trypanosomatidae</taxon>
        <taxon>Novymonas</taxon>
    </lineage>
</organism>
<dbReference type="GO" id="GO:0072344">
    <property type="term" value="P:rescue of stalled ribosome"/>
    <property type="evidence" value="ECO:0007669"/>
    <property type="project" value="InterPro"/>
</dbReference>
<evidence type="ECO:0000313" key="4">
    <source>
        <dbReference type="EMBL" id="KAK7194237.1"/>
    </source>
</evidence>
<proteinExistence type="predicted"/>
<dbReference type="GO" id="GO:0008270">
    <property type="term" value="F:zinc ion binding"/>
    <property type="evidence" value="ECO:0007669"/>
    <property type="project" value="UniProtKB-KW"/>
</dbReference>